<evidence type="ECO:0000256" key="1">
    <source>
        <dbReference type="ARBA" id="ARBA00023002"/>
    </source>
</evidence>
<protein>
    <submittedName>
        <fullName evidence="4">Uncharacterized protein</fullName>
    </submittedName>
</protein>
<comment type="similarity">
    <text evidence="2">Belongs to the short-chain dehydrogenases/reductases (SDR) family.</text>
</comment>
<feature type="transmembrane region" description="Helical" evidence="3">
    <location>
        <begin position="12"/>
        <end position="32"/>
    </location>
</feature>
<dbReference type="Proteomes" id="UP001159427">
    <property type="component" value="Unassembled WGS sequence"/>
</dbReference>
<proteinExistence type="inferred from homology"/>
<keyword evidence="3" id="KW-1133">Transmembrane helix</keyword>
<dbReference type="PANTHER" id="PTHR43313">
    <property type="entry name" value="SHORT-CHAIN DEHYDROGENASE/REDUCTASE FAMILY 9C"/>
    <property type="match status" value="1"/>
</dbReference>
<dbReference type="InterPro" id="IPR020904">
    <property type="entry name" value="Sc_DH/Rdtase_CS"/>
</dbReference>
<dbReference type="PANTHER" id="PTHR43313:SF50">
    <property type="entry name" value="GH26015P"/>
    <property type="match status" value="1"/>
</dbReference>
<dbReference type="Pfam" id="PF00106">
    <property type="entry name" value="adh_short"/>
    <property type="match status" value="1"/>
</dbReference>
<organism evidence="4 5">
    <name type="scientific">Porites evermanni</name>
    <dbReference type="NCBI Taxonomy" id="104178"/>
    <lineage>
        <taxon>Eukaryota</taxon>
        <taxon>Metazoa</taxon>
        <taxon>Cnidaria</taxon>
        <taxon>Anthozoa</taxon>
        <taxon>Hexacorallia</taxon>
        <taxon>Scleractinia</taxon>
        <taxon>Fungiina</taxon>
        <taxon>Poritidae</taxon>
        <taxon>Porites</taxon>
    </lineage>
</organism>
<keyword evidence="3" id="KW-0812">Transmembrane</keyword>
<evidence type="ECO:0000313" key="5">
    <source>
        <dbReference type="Proteomes" id="UP001159427"/>
    </source>
</evidence>
<evidence type="ECO:0000256" key="3">
    <source>
        <dbReference type="SAM" id="Phobius"/>
    </source>
</evidence>
<keyword evidence="3" id="KW-0472">Membrane</keyword>
<sequence length="343" mass="38421">MINIMDAAETSPLSWILLPLIGIFTLLIFCFLKSKAKLDIKGKYVLITGCDSGFGRATAISLDKMGVCVLATCLTKGGEQSLKSVTSDKLKTFQMDVTNSEQIKEVYYNVNELVQCDGGSLKISFRAGGLWGLVNNAGIGYMLPIDWAPMSIFKRTADVNLWGLIEMTKTFLPLIKMARGRVVNFASVGGRFSTSIFSHYAVTKYGVEAFSDALRREMYPWGVKVSILEPGAFRTNINQPSIIEKNLKEAWENLDDQLKEEYGEEYLKEVIKRLTEFPASDRLDEVANTVVTALTSHAPRYRYPVGLDARMLMAMVSWLPTFAMDFVLLSWLKFPLPRIGRKS</sequence>
<dbReference type="PRINTS" id="PR00081">
    <property type="entry name" value="GDHRDH"/>
</dbReference>
<evidence type="ECO:0000313" key="4">
    <source>
        <dbReference type="EMBL" id="CAH3014383.1"/>
    </source>
</evidence>
<keyword evidence="1" id="KW-0560">Oxidoreductase</keyword>
<gene>
    <name evidence="4" type="ORF">PEVE_00043616</name>
</gene>
<comment type="caution">
    <text evidence="4">The sequence shown here is derived from an EMBL/GenBank/DDBJ whole genome shotgun (WGS) entry which is preliminary data.</text>
</comment>
<dbReference type="InterPro" id="IPR002347">
    <property type="entry name" value="SDR_fam"/>
</dbReference>
<feature type="transmembrane region" description="Helical" evidence="3">
    <location>
        <begin position="311"/>
        <end position="332"/>
    </location>
</feature>
<dbReference type="EMBL" id="CALNXI010000009">
    <property type="protein sequence ID" value="CAH3014383.1"/>
    <property type="molecule type" value="Genomic_DNA"/>
</dbReference>
<accession>A0ABN8LFW9</accession>
<dbReference type="Gene3D" id="3.40.50.720">
    <property type="entry name" value="NAD(P)-binding Rossmann-like Domain"/>
    <property type="match status" value="1"/>
</dbReference>
<dbReference type="PROSITE" id="PS00061">
    <property type="entry name" value="ADH_SHORT"/>
    <property type="match status" value="1"/>
</dbReference>
<dbReference type="PRINTS" id="PR00080">
    <property type="entry name" value="SDRFAMILY"/>
</dbReference>
<evidence type="ECO:0000256" key="2">
    <source>
        <dbReference type="RuleBase" id="RU000363"/>
    </source>
</evidence>
<dbReference type="InterPro" id="IPR036291">
    <property type="entry name" value="NAD(P)-bd_dom_sf"/>
</dbReference>
<reference evidence="4 5" key="1">
    <citation type="submission" date="2022-05" db="EMBL/GenBank/DDBJ databases">
        <authorList>
            <consortium name="Genoscope - CEA"/>
            <person name="William W."/>
        </authorList>
    </citation>
    <scope>NUCLEOTIDE SEQUENCE [LARGE SCALE GENOMIC DNA]</scope>
</reference>
<name>A0ABN8LFW9_9CNID</name>
<dbReference type="SUPFAM" id="SSF51735">
    <property type="entry name" value="NAD(P)-binding Rossmann-fold domains"/>
    <property type="match status" value="1"/>
</dbReference>
<keyword evidence="5" id="KW-1185">Reference proteome</keyword>